<name>A0A2H3C1P4_9AGAR</name>
<keyword evidence="2" id="KW-1185">Reference proteome</keyword>
<evidence type="ECO:0000313" key="1">
    <source>
        <dbReference type="EMBL" id="PBK75204.1"/>
    </source>
</evidence>
<dbReference type="EMBL" id="KZ293418">
    <property type="protein sequence ID" value="PBK75204.1"/>
    <property type="molecule type" value="Genomic_DNA"/>
</dbReference>
<evidence type="ECO:0000313" key="2">
    <source>
        <dbReference type="Proteomes" id="UP000218334"/>
    </source>
</evidence>
<accession>A0A2H3C1P4</accession>
<reference evidence="2" key="1">
    <citation type="journal article" date="2017" name="Nat. Ecol. Evol.">
        <title>Genome expansion and lineage-specific genetic innovations in the forest pathogenic fungi Armillaria.</title>
        <authorList>
            <person name="Sipos G."/>
            <person name="Prasanna A.N."/>
            <person name="Walter M.C."/>
            <person name="O'Connor E."/>
            <person name="Balint B."/>
            <person name="Krizsan K."/>
            <person name="Kiss B."/>
            <person name="Hess J."/>
            <person name="Varga T."/>
            <person name="Slot J."/>
            <person name="Riley R."/>
            <person name="Boka B."/>
            <person name="Rigling D."/>
            <person name="Barry K."/>
            <person name="Lee J."/>
            <person name="Mihaltcheva S."/>
            <person name="LaButti K."/>
            <person name="Lipzen A."/>
            <person name="Waldron R."/>
            <person name="Moloney N.M."/>
            <person name="Sperisen C."/>
            <person name="Kredics L."/>
            <person name="Vagvoelgyi C."/>
            <person name="Patrignani A."/>
            <person name="Fitzpatrick D."/>
            <person name="Nagy I."/>
            <person name="Doyle S."/>
            <person name="Anderson J.B."/>
            <person name="Grigoriev I.V."/>
            <person name="Gueldener U."/>
            <person name="Muensterkoetter M."/>
            <person name="Nagy L.G."/>
        </authorList>
    </citation>
    <scope>NUCLEOTIDE SEQUENCE [LARGE SCALE GENOMIC DNA]</scope>
    <source>
        <strain evidence="2">28-4</strain>
    </source>
</reference>
<proteinExistence type="predicted"/>
<protein>
    <submittedName>
        <fullName evidence="1">Uncharacterized protein</fullName>
    </submittedName>
</protein>
<organism evidence="1 2">
    <name type="scientific">Armillaria solidipes</name>
    <dbReference type="NCBI Taxonomy" id="1076256"/>
    <lineage>
        <taxon>Eukaryota</taxon>
        <taxon>Fungi</taxon>
        <taxon>Dikarya</taxon>
        <taxon>Basidiomycota</taxon>
        <taxon>Agaricomycotina</taxon>
        <taxon>Agaricomycetes</taxon>
        <taxon>Agaricomycetidae</taxon>
        <taxon>Agaricales</taxon>
        <taxon>Marasmiineae</taxon>
        <taxon>Physalacriaceae</taxon>
        <taxon>Armillaria</taxon>
    </lineage>
</organism>
<sequence length="71" mass="8057">MPTLMDLPRRNMISGSIPSGRGPLQDDYVVWNVLDYVWATVLVLRWYPDSVVSCNTVILWLTASLCRCCPV</sequence>
<dbReference type="Proteomes" id="UP000218334">
    <property type="component" value="Unassembled WGS sequence"/>
</dbReference>
<dbReference type="AlphaFoldDB" id="A0A2H3C1P4"/>
<gene>
    <name evidence="1" type="ORF">ARMSODRAFT_510774</name>
</gene>